<dbReference type="RefSeq" id="WP_260560805.1">
    <property type="nucleotide sequence ID" value="NZ_BAABEC010000072.1"/>
</dbReference>
<sequence>MLKSSKNTETKYGHDLAAAEVKSARVGSSFEYQYHLNTGVAKLDAEHTIAHVFVSYDDNTVTVRLVSGAALKPLFESWREGLLSNYDANNLNRRQRFRKNIPYGVVVREGQILLCLEDGQLTQPVPPTVQEQAQARARGEALLVPQGLDPASE</sequence>
<protein>
    <submittedName>
        <fullName evidence="1">Uncharacterized protein</fullName>
    </submittedName>
</protein>
<keyword evidence="2" id="KW-1185">Reference proteome</keyword>
<name>A0ABY5YHG5_9DEIO</name>
<organism evidence="1 2">
    <name type="scientific">Deinococcus rubellus</name>
    <dbReference type="NCBI Taxonomy" id="1889240"/>
    <lineage>
        <taxon>Bacteria</taxon>
        <taxon>Thermotogati</taxon>
        <taxon>Deinococcota</taxon>
        <taxon>Deinococci</taxon>
        <taxon>Deinococcales</taxon>
        <taxon>Deinococcaceae</taxon>
        <taxon>Deinococcus</taxon>
    </lineage>
</organism>
<proteinExistence type="predicted"/>
<dbReference type="Proteomes" id="UP001060261">
    <property type="component" value="Chromosome"/>
</dbReference>
<reference evidence="1" key="1">
    <citation type="submission" date="2022-09" db="EMBL/GenBank/DDBJ databases">
        <title>genome sequence of Deinococcus rubellus.</title>
        <authorList>
            <person name="Srinivasan S."/>
        </authorList>
    </citation>
    <scope>NUCLEOTIDE SEQUENCE</scope>
    <source>
        <strain evidence="1">Ant6</strain>
    </source>
</reference>
<evidence type="ECO:0000313" key="2">
    <source>
        <dbReference type="Proteomes" id="UP001060261"/>
    </source>
</evidence>
<accession>A0ABY5YHG5</accession>
<gene>
    <name evidence="1" type="ORF">N0D28_02385</name>
</gene>
<evidence type="ECO:0000313" key="1">
    <source>
        <dbReference type="EMBL" id="UWX64533.1"/>
    </source>
</evidence>
<dbReference type="EMBL" id="CP104213">
    <property type="protein sequence ID" value="UWX64533.1"/>
    <property type="molecule type" value="Genomic_DNA"/>
</dbReference>